<dbReference type="EMBL" id="JBHSLL010000012">
    <property type="protein sequence ID" value="MFC5385266.1"/>
    <property type="molecule type" value="Genomic_DNA"/>
</dbReference>
<evidence type="ECO:0000313" key="3">
    <source>
        <dbReference type="EMBL" id="MFC5385266.1"/>
    </source>
</evidence>
<evidence type="ECO:0000313" key="4">
    <source>
        <dbReference type="Proteomes" id="UP001596016"/>
    </source>
</evidence>
<evidence type="ECO:0000256" key="1">
    <source>
        <dbReference type="SAM" id="SignalP"/>
    </source>
</evidence>
<feature type="signal peptide" evidence="1">
    <location>
        <begin position="1"/>
        <end position="39"/>
    </location>
</feature>
<feature type="domain" description="Thiol:disulfide interchange protein DsbD N-terminal" evidence="2">
    <location>
        <begin position="62"/>
        <end position="165"/>
    </location>
</feature>
<sequence length="283" mass="30853">MRRQPPQAKMKTMCHFFSRLLMIPAIALGAILAALPAHAASSEWHENAGGRIRLVTAGQPDQNHHLQGVLEISLKPGWKTYWRDPGDSGVPPQIIPDGKYIRQANFEFPAPARHDDGYSQWAGYDHSVLLPVRFTLGPKARPEDLAAQVMIGICEKICIPVHASLALRPSQLSHEVVDETLVHNARAALPHPASENFGAELVSSTDATLNVEVFLPQDAHTADLFIAGEDGYVFDTPLLKNNGKKTIFEVAVIRRPAQKPSGKGVPYTLTSPQGAVSGFLPYP</sequence>
<evidence type="ECO:0000259" key="2">
    <source>
        <dbReference type="Pfam" id="PF11412"/>
    </source>
</evidence>
<reference evidence="4" key="1">
    <citation type="journal article" date="2019" name="Int. J. Syst. Evol. Microbiol.">
        <title>The Global Catalogue of Microorganisms (GCM) 10K type strain sequencing project: providing services to taxonomists for standard genome sequencing and annotation.</title>
        <authorList>
            <consortium name="The Broad Institute Genomics Platform"/>
            <consortium name="The Broad Institute Genome Sequencing Center for Infectious Disease"/>
            <person name="Wu L."/>
            <person name="Ma J."/>
        </authorList>
    </citation>
    <scope>NUCLEOTIDE SEQUENCE [LARGE SCALE GENOMIC DNA]</scope>
    <source>
        <strain evidence="4">CGMCC 4.1415</strain>
    </source>
</reference>
<dbReference type="Pfam" id="PF11412">
    <property type="entry name" value="DsbD_N"/>
    <property type="match status" value="1"/>
</dbReference>
<feature type="chain" id="PRO_5045535272" evidence="1">
    <location>
        <begin position="40"/>
        <end position="283"/>
    </location>
</feature>
<dbReference type="Proteomes" id="UP001596016">
    <property type="component" value="Unassembled WGS sequence"/>
</dbReference>
<accession>A0ABW0GUC6</accession>
<proteinExistence type="predicted"/>
<comment type="caution">
    <text evidence="3">The sequence shown here is derived from an EMBL/GenBank/DDBJ whole genome shotgun (WGS) entry which is preliminary data.</text>
</comment>
<protein>
    <submittedName>
        <fullName evidence="3">Protein-disulfide reductase DsbD domain-containing protein</fullName>
    </submittedName>
</protein>
<keyword evidence="1" id="KW-0732">Signal</keyword>
<dbReference type="RefSeq" id="WP_378228184.1">
    <property type="nucleotide sequence ID" value="NZ_JBHSLL010000012.1"/>
</dbReference>
<dbReference type="InterPro" id="IPR028250">
    <property type="entry name" value="DsbDN"/>
</dbReference>
<organism evidence="3 4">
    <name type="scientific">Aquamicrobium segne</name>
    <dbReference type="NCBI Taxonomy" id="469547"/>
    <lineage>
        <taxon>Bacteria</taxon>
        <taxon>Pseudomonadati</taxon>
        <taxon>Pseudomonadota</taxon>
        <taxon>Alphaproteobacteria</taxon>
        <taxon>Hyphomicrobiales</taxon>
        <taxon>Phyllobacteriaceae</taxon>
        <taxon>Aquamicrobium</taxon>
    </lineage>
</organism>
<keyword evidence="4" id="KW-1185">Reference proteome</keyword>
<gene>
    <name evidence="3" type="ORF">ACFPLB_04700</name>
</gene>
<name>A0ABW0GUC6_9HYPH</name>